<proteinExistence type="predicted"/>
<dbReference type="EMBL" id="VMGK01000020">
    <property type="protein sequence ID" value="TSC92569.1"/>
    <property type="molecule type" value="Genomic_DNA"/>
</dbReference>
<sequence>MGIEQGYDNMSYREKSIASEKAWAQRREENQTLLQKHQAEKDSEIKAFQEERKVIKERPINTRQDKVDPIKKMAERMGLKISKIEQSKLIADTVDVYCEGSADQVDNLVSEVRKELGI</sequence>
<evidence type="ECO:0000313" key="2">
    <source>
        <dbReference type="Proteomes" id="UP000315689"/>
    </source>
</evidence>
<gene>
    <name evidence="1" type="ORF">CEN89_611</name>
</gene>
<evidence type="ECO:0000313" key="1">
    <source>
        <dbReference type="EMBL" id="TSC92569.1"/>
    </source>
</evidence>
<accession>A0A554LIV2</accession>
<organism evidence="1 2">
    <name type="scientific">Candidatus Berkelbacteria bacterium Licking1014_7</name>
    <dbReference type="NCBI Taxonomy" id="2017147"/>
    <lineage>
        <taxon>Bacteria</taxon>
        <taxon>Candidatus Berkelbacteria</taxon>
    </lineage>
</organism>
<dbReference type="Proteomes" id="UP000315689">
    <property type="component" value="Unassembled WGS sequence"/>
</dbReference>
<protein>
    <submittedName>
        <fullName evidence="1">Uncharacterized protein</fullName>
    </submittedName>
</protein>
<dbReference type="AlphaFoldDB" id="A0A554LIV2"/>
<reference evidence="1 2" key="1">
    <citation type="submission" date="2017-07" db="EMBL/GenBank/DDBJ databases">
        <title>Mechanisms for carbon and nitrogen cycling indicate functional differentiation within the Candidate Phyla Radiation.</title>
        <authorList>
            <person name="Danczak R.E."/>
            <person name="Johnston M.D."/>
            <person name="Kenah C."/>
            <person name="Slattery M."/>
            <person name="Wrighton K.C."/>
            <person name="Wilkins M.J."/>
        </authorList>
    </citation>
    <scope>NUCLEOTIDE SEQUENCE [LARGE SCALE GENOMIC DNA]</scope>
    <source>
        <strain evidence="1">Licking1014_7</strain>
    </source>
</reference>
<comment type="caution">
    <text evidence="1">The sequence shown here is derived from an EMBL/GenBank/DDBJ whole genome shotgun (WGS) entry which is preliminary data.</text>
</comment>
<name>A0A554LIV2_9BACT</name>